<keyword evidence="1" id="KW-1133">Transmembrane helix</keyword>
<feature type="transmembrane region" description="Helical" evidence="1">
    <location>
        <begin position="21"/>
        <end position="44"/>
    </location>
</feature>
<reference evidence="2" key="1">
    <citation type="submission" date="2018-11" db="EMBL/GenBank/DDBJ databases">
        <authorList>
            <consortium name="Genoscope - CEA"/>
            <person name="William W."/>
        </authorList>
    </citation>
    <scope>NUCLEOTIDE SEQUENCE</scope>
</reference>
<gene>
    <name evidence="2" type="ORF">BRAA07T31241Z</name>
</gene>
<dbReference type="EMBL" id="LR031574">
    <property type="protein sequence ID" value="VDD01764.1"/>
    <property type="molecule type" value="Genomic_DNA"/>
</dbReference>
<proteinExistence type="predicted"/>
<name>A0A3P6BLM9_BRACM</name>
<evidence type="ECO:0000313" key="2">
    <source>
        <dbReference type="EMBL" id="VDD01764.1"/>
    </source>
</evidence>
<dbReference type="AlphaFoldDB" id="A0A3P6BLM9"/>
<keyword evidence="1" id="KW-0812">Transmembrane</keyword>
<accession>A0A3P6BLM9</accession>
<sequence>MVICDVKTLWQIVMRIKSHGFGIAHIHCDVSLVISLRMFILRFLEIGSLF</sequence>
<protein>
    <submittedName>
        <fullName evidence="2">Uncharacterized protein</fullName>
    </submittedName>
</protein>
<keyword evidence="1" id="KW-0472">Membrane</keyword>
<evidence type="ECO:0000256" key="1">
    <source>
        <dbReference type="SAM" id="Phobius"/>
    </source>
</evidence>
<organism evidence="2">
    <name type="scientific">Brassica campestris</name>
    <name type="common">Field mustard</name>
    <dbReference type="NCBI Taxonomy" id="3711"/>
    <lineage>
        <taxon>Eukaryota</taxon>
        <taxon>Viridiplantae</taxon>
        <taxon>Streptophyta</taxon>
        <taxon>Embryophyta</taxon>
        <taxon>Tracheophyta</taxon>
        <taxon>Spermatophyta</taxon>
        <taxon>Magnoliopsida</taxon>
        <taxon>eudicotyledons</taxon>
        <taxon>Gunneridae</taxon>
        <taxon>Pentapetalae</taxon>
        <taxon>rosids</taxon>
        <taxon>malvids</taxon>
        <taxon>Brassicales</taxon>
        <taxon>Brassicaceae</taxon>
        <taxon>Brassiceae</taxon>
        <taxon>Brassica</taxon>
    </lineage>
</organism>